<proteinExistence type="predicted"/>
<name>A0ACB5RBX9_9CLOT</name>
<evidence type="ECO:0000313" key="2">
    <source>
        <dbReference type="Proteomes" id="UP001058074"/>
    </source>
</evidence>
<dbReference type="Proteomes" id="UP001058074">
    <property type="component" value="Unassembled WGS sequence"/>
</dbReference>
<gene>
    <name evidence="1" type="ORF">rsdtw13_19300</name>
</gene>
<protein>
    <submittedName>
        <fullName evidence="1">Uncharacterized protein</fullName>
    </submittedName>
</protein>
<keyword evidence="2" id="KW-1185">Reference proteome</keyword>
<comment type="caution">
    <text evidence="1">The sequence shown here is derived from an EMBL/GenBank/DDBJ whole genome shotgun (WGS) entry which is preliminary data.</text>
</comment>
<dbReference type="EMBL" id="BROD01000001">
    <property type="protein sequence ID" value="GKX66672.1"/>
    <property type="molecule type" value="Genomic_DNA"/>
</dbReference>
<reference evidence="1" key="1">
    <citation type="journal article" date="2025" name="Int. J. Syst. Evol. Microbiol.">
        <title>Inconstantimicrobium mannanitabidum sp. nov., a novel member of the family Clostridiaceae isolated from anoxic soil under the treatment of reductive soil disinfestation.</title>
        <authorList>
            <person name="Ueki A."/>
            <person name="Tonouchi A."/>
            <person name="Honma S."/>
            <person name="Kaku N."/>
            <person name="Ueki K."/>
        </authorList>
    </citation>
    <scope>NUCLEOTIDE SEQUENCE</scope>
    <source>
        <strain evidence="1">TW13</strain>
    </source>
</reference>
<evidence type="ECO:0000313" key="1">
    <source>
        <dbReference type="EMBL" id="GKX66672.1"/>
    </source>
</evidence>
<organism evidence="1 2">
    <name type="scientific">Inconstantimicrobium mannanitabidum</name>
    <dbReference type="NCBI Taxonomy" id="1604901"/>
    <lineage>
        <taxon>Bacteria</taxon>
        <taxon>Bacillati</taxon>
        <taxon>Bacillota</taxon>
        <taxon>Clostridia</taxon>
        <taxon>Eubacteriales</taxon>
        <taxon>Clostridiaceae</taxon>
        <taxon>Inconstantimicrobium</taxon>
    </lineage>
</organism>
<accession>A0ACB5RBX9</accession>
<sequence length="276" mass="32763">MNINNLFVHINYCNMRQANEPWKYRPKITRTLDHHELLLVTGGNGYITIDNKIYNAKEGMLFYICSNIKQSIESDLKNPLYFISVHFSYVDVIFSDNKWDIRNETKGLPLNPIQEVRDCYQINYIFRKMVESWNEKLPDYEFVSKTLLQQLIFEIYRNKKRENHNYSVSLKIENIIKYMRENINAKITLNELSNSAQLSPTYLSRVFKDNTGYSIIEFFNKMKIDKAKELIIDGNKKVKEVANEVGFSDEFYFSRIFKKMEGISPTEFYSKNVHDV</sequence>